<feature type="transmembrane region" description="Helical" evidence="1">
    <location>
        <begin position="253"/>
        <end position="275"/>
    </location>
</feature>
<dbReference type="AlphaFoldDB" id="A0A7X9Y0Y4"/>
<keyword evidence="1" id="KW-0472">Membrane</keyword>
<dbReference type="Pfam" id="PF11449">
    <property type="entry name" value="ArsP_2"/>
    <property type="match status" value="2"/>
</dbReference>
<feature type="transmembrane region" description="Helical" evidence="1">
    <location>
        <begin position="106"/>
        <end position="127"/>
    </location>
</feature>
<sequence>MDVLLDSVHDTLELIPFLFLTYLAMEALEHTAGGRTERIIARADKSGPIVGALLGALPQCGFSAMAGTLYAARVVSAGTLVSVILATSDEMIPVFVAHAEPAGRMLAIIGFKVVAGMLVGLAVDVVLRALHRAGDGHAHIAELCEAAHCDCGEIDSDADGALFSPEAGAAGEKDAVAAAAHGEAHGHGHAHDHGHGTSHGRRVWHIVRSALVHTAEVTFFIFLVTLVFGFVIEAAGTDAIAQVLGSHPVRATMLAALIGLIPNCGASVAITQLYLQGSLAAGPMMAGLLVSGGMGLLVLFRTNRDMRQNLVITAFVYVVGVVLGLVVAGLGIIF</sequence>
<name>A0A7X9Y0Y4_9ACTN</name>
<organism evidence="2 3">
    <name type="scientific">Parafannyhessea umbonata</name>
    <dbReference type="NCBI Taxonomy" id="604330"/>
    <lineage>
        <taxon>Bacteria</taxon>
        <taxon>Bacillati</taxon>
        <taxon>Actinomycetota</taxon>
        <taxon>Coriobacteriia</taxon>
        <taxon>Coriobacteriales</taxon>
        <taxon>Atopobiaceae</taxon>
        <taxon>Parafannyhessea</taxon>
    </lineage>
</organism>
<accession>A0A7X9Y0Y4</accession>
<evidence type="ECO:0000313" key="3">
    <source>
        <dbReference type="Proteomes" id="UP000565613"/>
    </source>
</evidence>
<protein>
    <submittedName>
        <fullName evidence="2">Arsenic efflux protein</fullName>
    </submittedName>
</protein>
<feature type="transmembrane region" description="Helical" evidence="1">
    <location>
        <begin position="219"/>
        <end position="241"/>
    </location>
</feature>
<dbReference type="InterPro" id="IPR021552">
    <property type="entry name" value="ArsP_2"/>
</dbReference>
<feature type="transmembrane region" description="Helical" evidence="1">
    <location>
        <begin position="312"/>
        <end position="333"/>
    </location>
</feature>
<feature type="transmembrane region" description="Helical" evidence="1">
    <location>
        <begin position="281"/>
        <end position="300"/>
    </location>
</feature>
<comment type="caution">
    <text evidence="2">The sequence shown here is derived from an EMBL/GenBank/DDBJ whole genome shotgun (WGS) entry which is preliminary data.</text>
</comment>
<reference evidence="2 3" key="1">
    <citation type="submission" date="2020-04" db="EMBL/GenBank/DDBJ databases">
        <authorList>
            <person name="Hitch T.C.A."/>
            <person name="Wylensek D."/>
            <person name="Clavel T."/>
        </authorList>
    </citation>
    <scope>NUCLEOTIDE SEQUENCE [LARGE SCALE GENOMIC DNA]</scope>
    <source>
        <strain evidence="2 3">105184</strain>
    </source>
</reference>
<keyword evidence="1" id="KW-1133">Transmembrane helix</keyword>
<dbReference type="NCBIfam" id="NF037962">
    <property type="entry name" value="arsenic_eff"/>
    <property type="match status" value="1"/>
</dbReference>
<evidence type="ECO:0000256" key="1">
    <source>
        <dbReference type="SAM" id="Phobius"/>
    </source>
</evidence>
<gene>
    <name evidence="2" type="ORF">HF885_05705</name>
</gene>
<proteinExistence type="predicted"/>
<dbReference type="EMBL" id="JABAGR010000004">
    <property type="protein sequence ID" value="NMF25930.1"/>
    <property type="molecule type" value="Genomic_DNA"/>
</dbReference>
<dbReference type="Proteomes" id="UP000565613">
    <property type="component" value="Unassembled WGS sequence"/>
</dbReference>
<keyword evidence="1" id="KW-0812">Transmembrane</keyword>
<evidence type="ECO:0000313" key="2">
    <source>
        <dbReference type="EMBL" id="NMF25930.1"/>
    </source>
</evidence>